<name>A0ABD5S5M3_9EURY</name>
<evidence type="ECO:0000313" key="3">
    <source>
        <dbReference type="EMBL" id="MFC6726388.1"/>
    </source>
</evidence>
<reference evidence="3 4" key="1">
    <citation type="journal article" date="2019" name="Int. J. Syst. Evol. Microbiol.">
        <title>The Global Catalogue of Microorganisms (GCM) 10K type strain sequencing project: providing services to taxonomists for standard genome sequencing and annotation.</title>
        <authorList>
            <consortium name="The Broad Institute Genomics Platform"/>
            <consortium name="The Broad Institute Genome Sequencing Center for Infectious Disease"/>
            <person name="Wu L."/>
            <person name="Ma J."/>
        </authorList>
    </citation>
    <scope>NUCLEOTIDE SEQUENCE [LARGE SCALE GENOMIC DNA]</scope>
    <source>
        <strain evidence="3 4">NBRC 111368</strain>
    </source>
</reference>
<comment type="caution">
    <text evidence="3">The sequence shown here is derived from an EMBL/GenBank/DDBJ whole genome shotgun (WGS) entry which is preliminary data.</text>
</comment>
<organism evidence="3 4">
    <name type="scientific">Halobium palmae</name>
    <dbReference type="NCBI Taxonomy" id="1776492"/>
    <lineage>
        <taxon>Archaea</taxon>
        <taxon>Methanobacteriati</taxon>
        <taxon>Methanobacteriota</taxon>
        <taxon>Stenosarchaea group</taxon>
        <taxon>Halobacteria</taxon>
        <taxon>Halobacteriales</taxon>
        <taxon>Haloferacaceae</taxon>
        <taxon>Halobium</taxon>
    </lineage>
</organism>
<dbReference type="EMBL" id="JBHSWU010001081">
    <property type="protein sequence ID" value="MFC6726388.1"/>
    <property type="molecule type" value="Genomic_DNA"/>
</dbReference>
<sequence length="114" mass="12862">MSPTQESDVEAEAPEFESEAGREADPDAERVWLVERTYSDDEQNIVILVYATPDGTRYLRKERALTSFGDHRDTTAAVDADLESLGDVDDPEERERYAAEASRMRATHDPDDLI</sequence>
<keyword evidence="4" id="KW-1185">Reference proteome</keyword>
<evidence type="ECO:0000256" key="1">
    <source>
        <dbReference type="SAM" id="MobiDB-lite"/>
    </source>
</evidence>
<protein>
    <recommendedName>
        <fullName evidence="2">DUF7967 domain-containing protein</fullName>
    </recommendedName>
</protein>
<feature type="region of interest" description="Disordered" evidence="1">
    <location>
        <begin position="1"/>
        <end position="28"/>
    </location>
</feature>
<dbReference type="AlphaFoldDB" id="A0ABD5S5M3"/>
<dbReference type="Proteomes" id="UP001596328">
    <property type="component" value="Unassembled WGS sequence"/>
</dbReference>
<feature type="region of interest" description="Disordered" evidence="1">
    <location>
        <begin position="70"/>
        <end position="114"/>
    </location>
</feature>
<feature type="compositionally biased region" description="Basic and acidic residues" evidence="1">
    <location>
        <begin position="93"/>
        <end position="114"/>
    </location>
</feature>
<proteinExistence type="predicted"/>
<feature type="compositionally biased region" description="Basic and acidic residues" evidence="1">
    <location>
        <begin position="19"/>
        <end position="28"/>
    </location>
</feature>
<evidence type="ECO:0000313" key="4">
    <source>
        <dbReference type="Proteomes" id="UP001596328"/>
    </source>
</evidence>
<accession>A0ABD5S5M3</accession>
<dbReference type="Pfam" id="PF25921">
    <property type="entry name" value="DUF7967"/>
    <property type="match status" value="1"/>
</dbReference>
<gene>
    <name evidence="3" type="ORF">ACFQE1_18880</name>
</gene>
<evidence type="ECO:0000259" key="2">
    <source>
        <dbReference type="Pfam" id="PF25921"/>
    </source>
</evidence>
<feature type="compositionally biased region" description="Acidic residues" evidence="1">
    <location>
        <begin position="80"/>
        <end position="92"/>
    </location>
</feature>
<feature type="compositionally biased region" description="Acidic residues" evidence="1">
    <location>
        <begin position="7"/>
        <end position="18"/>
    </location>
</feature>
<dbReference type="InterPro" id="IPR058273">
    <property type="entry name" value="DUF7967"/>
</dbReference>
<feature type="domain" description="DUF7967" evidence="2">
    <location>
        <begin position="27"/>
        <end position="114"/>
    </location>
</feature>